<dbReference type="GO" id="GO:0000156">
    <property type="term" value="F:phosphorelay response regulator activity"/>
    <property type="evidence" value="ECO:0007669"/>
    <property type="project" value="InterPro"/>
</dbReference>
<dbReference type="GO" id="GO:0005524">
    <property type="term" value="F:ATP binding"/>
    <property type="evidence" value="ECO:0007669"/>
    <property type="project" value="UniProtKB-KW"/>
</dbReference>
<reference evidence="2" key="1">
    <citation type="submission" date="2016-08" db="EMBL/GenBank/DDBJ databases">
        <title>Complete Genome Seqeunce of Paenibacillus sp. BIHB 4019 from tea rhizoplane.</title>
        <authorList>
            <person name="Thakur R."/>
            <person name="Swarnkar M.K."/>
            <person name="Gulati A."/>
        </authorList>
    </citation>
    <scope>NUCLEOTIDE SEQUENCE [LARGE SCALE GENOMIC DNA]</scope>
    <source>
        <strain evidence="2">BIHB4019</strain>
    </source>
</reference>
<name>A0A1B2DED8_9BACL</name>
<dbReference type="Pfam" id="PF04397">
    <property type="entry name" value="LytTR"/>
    <property type="match status" value="1"/>
</dbReference>
<keyword evidence="2" id="KW-0547">Nucleotide-binding</keyword>
<dbReference type="EMBL" id="CP016808">
    <property type="protein sequence ID" value="ANY66049.1"/>
    <property type="molecule type" value="Genomic_DNA"/>
</dbReference>
<accession>A0A1B2DED8</accession>
<dbReference type="PIRSF" id="PIRSF036612">
    <property type="entry name" value="ABC_ATP_LytTR"/>
    <property type="match status" value="1"/>
</dbReference>
<feature type="domain" description="HTH LytTR-type" evidence="1">
    <location>
        <begin position="205"/>
        <end position="311"/>
    </location>
</feature>
<evidence type="ECO:0000259" key="1">
    <source>
        <dbReference type="PROSITE" id="PS50930"/>
    </source>
</evidence>
<dbReference type="InterPro" id="IPR027417">
    <property type="entry name" value="P-loop_NTPase"/>
</dbReference>
<dbReference type="SMART" id="SM00850">
    <property type="entry name" value="LytTR"/>
    <property type="match status" value="1"/>
</dbReference>
<dbReference type="PANTHER" id="PTHR37299">
    <property type="entry name" value="TRANSCRIPTIONAL REGULATOR-RELATED"/>
    <property type="match status" value="1"/>
</dbReference>
<dbReference type="CDD" id="cd00267">
    <property type="entry name" value="ABC_ATPase"/>
    <property type="match status" value="1"/>
</dbReference>
<dbReference type="InterPro" id="IPR046947">
    <property type="entry name" value="LytR-like"/>
</dbReference>
<gene>
    <name evidence="2" type="ORF">BBD42_05945</name>
</gene>
<proteinExistence type="predicted"/>
<dbReference type="RefSeq" id="WP_099517426.1">
    <property type="nucleotide sequence ID" value="NZ_CP016808.1"/>
</dbReference>
<dbReference type="GO" id="GO:0003677">
    <property type="term" value="F:DNA binding"/>
    <property type="evidence" value="ECO:0007669"/>
    <property type="project" value="InterPro"/>
</dbReference>
<evidence type="ECO:0000313" key="2">
    <source>
        <dbReference type="EMBL" id="ANY66049.1"/>
    </source>
</evidence>
<protein>
    <submittedName>
        <fullName evidence="2">ABC transporter ATP-binding protein</fullName>
    </submittedName>
</protein>
<dbReference type="Gene3D" id="3.40.50.300">
    <property type="entry name" value="P-loop containing nucleotide triphosphate hydrolases"/>
    <property type="match status" value="1"/>
</dbReference>
<dbReference type="InterPro" id="IPR007492">
    <property type="entry name" value="LytTR_DNA-bd_dom"/>
</dbReference>
<keyword evidence="2" id="KW-0067">ATP-binding</keyword>
<dbReference type="SUPFAM" id="SSF52540">
    <property type="entry name" value="P-loop containing nucleoside triphosphate hydrolases"/>
    <property type="match status" value="1"/>
</dbReference>
<organism evidence="2">
    <name type="scientific">Paenibacillus sp. BIHB 4019</name>
    <dbReference type="NCBI Taxonomy" id="1870819"/>
    <lineage>
        <taxon>Bacteria</taxon>
        <taxon>Bacillati</taxon>
        <taxon>Bacillota</taxon>
        <taxon>Bacilli</taxon>
        <taxon>Bacillales</taxon>
        <taxon>Paenibacillaceae</taxon>
        <taxon>Paenibacillus</taxon>
    </lineage>
</organism>
<dbReference type="Gene3D" id="2.40.50.1020">
    <property type="entry name" value="LytTr DNA-binding domain"/>
    <property type="match status" value="1"/>
</dbReference>
<dbReference type="AlphaFoldDB" id="A0A1B2DED8"/>
<dbReference type="InterPro" id="IPR012046">
    <property type="entry name" value="LytTR_ABC"/>
</dbReference>
<sequence length="311" mass="36747">MQFQPMYDGGELLLPKIELSMTLNQSIGIITDLKRKQLLMSQLEKYSQYYIFRAGQGEYMRLTVEELITFLIKVTERNEPVATLMDYFSLKEERKVKIKNLSSSRRMYVTLLRVFFAHQPTLVLEEPYFYLEEQDRRQFKRILDDLSQEKQLLILTSNLEDAIISCDTIYRLNELGLHQLDIRDSEEDKQDVQEQDRTNITLQKIYTKRNDKVILFNPPEIDFIESVDGSILVHVDGENYSCALTLNELEQRLLNFGFFRCHRSYIVNLQKVREIITWTKNSYSLRLNISKDAVVPLSRSKLHELKTLLNI</sequence>
<dbReference type="PROSITE" id="PS50930">
    <property type="entry name" value="HTH_LYTTR"/>
    <property type="match status" value="1"/>
</dbReference>
<dbReference type="PANTHER" id="PTHR37299:SF1">
    <property type="entry name" value="STAGE 0 SPORULATION PROTEIN A HOMOLOG"/>
    <property type="match status" value="1"/>
</dbReference>